<protein>
    <submittedName>
        <fullName evidence="5">MIF4G domain containing protein</fullName>
    </submittedName>
</protein>
<evidence type="ECO:0000256" key="1">
    <source>
        <dbReference type="ARBA" id="ARBA00004604"/>
    </source>
</evidence>
<dbReference type="PANTHER" id="PTHR18034">
    <property type="entry name" value="CELL CYCLE CONTROL PROTEIN CWF22-RELATED"/>
    <property type="match status" value="1"/>
</dbReference>
<comment type="subcellular location">
    <subcellularLocation>
        <location evidence="1">Nucleus</location>
        <location evidence="1">Nucleolus</location>
    </subcellularLocation>
</comment>
<dbReference type="EMBL" id="JAGRRH010000016">
    <property type="protein sequence ID" value="KAG7354685.1"/>
    <property type="molecule type" value="Genomic_DNA"/>
</dbReference>
<proteinExistence type="predicted"/>
<feature type="compositionally biased region" description="Basic and acidic residues" evidence="3">
    <location>
        <begin position="203"/>
        <end position="215"/>
    </location>
</feature>
<feature type="region of interest" description="Disordered" evidence="3">
    <location>
        <begin position="1"/>
        <end position="98"/>
    </location>
</feature>
<dbReference type="PANTHER" id="PTHR18034:SF4">
    <property type="entry name" value="NUCLEOLAR MIF4G DOMAIN-CONTAINING PROTEIN 1"/>
    <property type="match status" value="1"/>
</dbReference>
<feature type="compositionally biased region" description="Acidic residues" evidence="3">
    <location>
        <begin position="172"/>
        <end position="183"/>
    </location>
</feature>
<feature type="compositionally biased region" description="Basic and acidic residues" evidence="3">
    <location>
        <begin position="274"/>
        <end position="287"/>
    </location>
</feature>
<evidence type="ECO:0000313" key="6">
    <source>
        <dbReference type="Proteomes" id="UP000693970"/>
    </source>
</evidence>
<dbReference type="InterPro" id="IPR050781">
    <property type="entry name" value="CWC22_splicing_factor"/>
</dbReference>
<feature type="domain" description="MI" evidence="4">
    <location>
        <begin position="658"/>
        <end position="775"/>
    </location>
</feature>
<feature type="compositionally biased region" description="Basic residues" evidence="3">
    <location>
        <begin position="16"/>
        <end position="28"/>
    </location>
</feature>
<gene>
    <name evidence="5" type="ORF">IV203_004041</name>
</gene>
<name>A0A9K3PNY8_9STRA</name>
<organism evidence="5 6">
    <name type="scientific">Nitzschia inconspicua</name>
    <dbReference type="NCBI Taxonomy" id="303405"/>
    <lineage>
        <taxon>Eukaryota</taxon>
        <taxon>Sar</taxon>
        <taxon>Stramenopiles</taxon>
        <taxon>Ochrophyta</taxon>
        <taxon>Bacillariophyta</taxon>
        <taxon>Bacillariophyceae</taxon>
        <taxon>Bacillariophycidae</taxon>
        <taxon>Bacillariales</taxon>
        <taxon>Bacillariaceae</taxon>
        <taxon>Nitzschia</taxon>
    </lineage>
</organism>
<feature type="compositionally biased region" description="Basic and acidic residues" evidence="3">
    <location>
        <begin position="29"/>
        <end position="38"/>
    </location>
</feature>
<feature type="region of interest" description="Disordered" evidence="3">
    <location>
        <begin position="155"/>
        <end position="326"/>
    </location>
</feature>
<reference evidence="5" key="1">
    <citation type="journal article" date="2021" name="Sci. Rep.">
        <title>Diploid genomic architecture of Nitzschia inconspicua, an elite biomass production diatom.</title>
        <authorList>
            <person name="Oliver A."/>
            <person name="Podell S."/>
            <person name="Pinowska A."/>
            <person name="Traller J.C."/>
            <person name="Smith S.R."/>
            <person name="McClure R."/>
            <person name="Beliaev A."/>
            <person name="Bohutskyi P."/>
            <person name="Hill E.A."/>
            <person name="Rabines A."/>
            <person name="Zheng H."/>
            <person name="Allen L.Z."/>
            <person name="Kuo A."/>
            <person name="Grigoriev I.V."/>
            <person name="Allen A.E."/>
            <person name="Hazlebeck D."/>
            <person name="Allen E.E."/>
        </authorList>
    </citation>
    <scope>NUCLEOTIDE SEQUENCE</scope>
    <source>
        <strain evidence="5">Hildebrandi</strain>
    </source>
</reference>
<evidence type="ECO:0000259" key="4">
    <source>
        <dbReference type="PROSITE" id="PS51366"/>
    </source>
</evidence>
<dbReference type="Proteomes" id="UP000693970">
    <property type="component" value="Unassembled WGS sequence"/>
</dbReference>
<dbReference type="PROSITE" id="PS51366">
    <property type="entry name" value="MI"/>
    <property type="match status" value="1"/>
</dbReference>
<dbReference type="AlphaFoldDB" id="A0A9K3PNY8"/>
<evidence type="ECO:0000256" key="2">
    <source>
        <dbReference type="ARBA" id="ARBA00023242"/>
    </source>
</evidence>
<keyword evidence="2" id="KW-0539">Nucleus</keyword>
<feature type="compositionally biased region" description="Acidic residues" evidence="3">
    <location>
        <begin position="192"/>
        <end position="201"/>
    </location>
</feature>
<feature type="compositionally biased region" description="Low complexity" evidence="3">
    <location>
        <begin position="52"/>
        <end position="65"/>
    </location>
</feature>
<evidence type="ECO:0000313" key="5">
    <source>
        <dbReference type="EMBL" id="KAG7354685.1"/>
    </source>
</evidence>
<dbReference type="SMART" id="SM00543">
    <property type="entry name" value="MIF4G"/>
    <property type="match status" value="1"/>
</dbReference>
<dbReference type="OrthoDB" id="10260961at2759"/>
<reference evidence="5" key="2">
    <citation type="submission" date="2021-04" db="EMBL/GenBank/DDBJ databases">
        <authorList>
            <person name="Podell S."/>
        </authorList>
    </citation>
    <scope>NUCLEOTIDE SEQUENCE</scope>
    <source>
        <strain evidence="5">Hildebrandi</strain>
    </source>
</reference>
<dbReference type="InterPro" id="IPR003890">
    <property type="entry name" value="MIF4G-like_typ-3"/>
</dbReference>
<feature type="compositionally biased region" description="Basic and acidic residues" evidence="3">
    <location>
        <begin position="155"/>
        <end position="171"/>
    </location>
</feature>
<comment type="caution">
    <text evidence="5">The sequence shown here is derived from an EMBL/GenBank/DDBJ whole genome shotgun (WGS) entry which is preliminary data.</text>
</comment>
<dbReference type="GO" id="GO:0005730">
    <property type="term" value="C:nucleolus"/>
    <property type="evidence" value="ECO:0007669"/>
    <property type="project" value="UniProtKB-SubCell"/>
</dbReference>
<feature type="compositionally biased region" description="Acidic residues" evidence="3">
    <location>
        <begin position="256"/>
        <end position="273"/>
    </location>
</feature>
<keyword evidence="6" id="KW-1185">Reference proteome</keyword>
<accession>A0A9K3PNY8</accession>
<dbReference type="GO" id="GO:0042274">
    <property type="term" value="P:ribosomal small subunit biogenesis"/>
    <property type="evidence" value="ECO:0007669"/>
    <property type="project" value="TreeGrafter"/>
</dbReference>
<dbReference type="SMART" id="SM00544">
    <property type="entry name" value="MA3"/>
    <property type="match status" value="1"/>
</dbReference>
<dbReference type="GO" id="GO:0003723">
    <property type="term" value="F:RNA binding"/>
    <property type="evidence" value="ECO:0007669"/>
    <property type="project" value="InterPro"/>
</dbReference>
<feature type="compositionally biased region" description="Basic residues" evidence="3">
    <location>
        <begin position="66"/>
        <end position="78"/>
    </location>
</feature>
<dbReference type="InterPro" id="IPR003891">
    <property type="entry name" value="Initiation_fac_eIF4g_MI"/>
</dbReference>
<sequence>MPISTQIKARKEERKLKRKQKQSKHTQHNHHDLPKASRDQISGIKRVRPEVSDSASSSNDVAAGKNQKKYQKKLKLRSTTHGTDPFYGSGTDPSTAALLEQDDQEIAKLEKKLGLSKRKEKDKLYKEYSMEGYGDDFGDFLEGLDHLMLRLKQHPSEVYDKKLRQSKKLDDKSEEDESSDGEELVPMKGAFEEMDEDDSVLEELQRMQEEEKAAVEDEEEVSDKSESGDSEEEELQQQELQQEGHKKQAENHVFESDESSSDSDDDSEEDDHDVADTYRPAKGEDIYGKSLDLDASNGAKPSKYVPPHLRKKQLDEQDGDEDDLETRRTVTRSLNSALNRLSEDTLISVAQQLAGIYSSNPTQVVHEEVWKNAKGACVELPMLMTGLIPVYTACLTGVHFQTGDTIQVAEAILEKVVVELWQRLDIWRKEMAVNDNDDNDNDSFQKEIKSKHICNLILVLGYLYNYNVVHCSLMYDVFRQLIENFSEVDIECLLILLSHCGRSLRSDDPLALKEIVLLVQKKKAENSKLASSSRAEYMISAIMDLKNNRRKKQDNAFSEKAGKFRKLLGQIKSAAAKSGVSKASSEASLRISLEDILNAETKGRWWRVGASWVGNQYRFSDESQNDDEKCASDQVEASDNQEDEVLLNLANKLRMNTDRKRSIFCIIMGGTDCEDTFEKLCRSSLLQNRSERDVVRVLLECCGHEKSYNKFYGHLAARICEYQPQSRFSLQIAYWDAFKQFDSMNVRKAANLAKLLFHLVVTHHTLKLLPVIKRIDISEDDMDQTALIFLTLLVSSILEYHEDPVEARALFARPKRQDEDEVNEQALEEDEGVRAGLLLFFMETLKKSPKNKKGSRFHKNFKAVVKELDSDGFESML</sequence>
<dbReference type="Pfam" id="PF02847">
    <property type="entry name" value="MA3"/>
    <property type="match status" value="1"/>
</dbReference>
<feature type="compositionally biased region" description="Basic and acidic residues" evidence="3">
    <location>
        <begin position="242"/>
        <end position="255"/>
    </location>
</feature>
<dbReference type="Pfam" id="PF02854">
    <property type="entry name" value="MIF4G"/>
    <property type="match status" value="1"/>
</dbReference>
<evidence type="ECO:0000256" key="3">
    <source>
        <dbReference type="SAM" id="MobiDB-lite"/>
    </source>
</evidence>